<feature type="transmembrane region" description="Helical" evidence="1">
    <location>
        <begin position="256"/>
        <end position="277"/>
    </location>
</feature>
<feature type="domain" description="Golvesin/Xly CBD-like" evidence="2">
    <location>
        <begin position="978"/>
        <end position="1098"/>
    </location>
</feature>
<comment type="caution">
    <text evidence="3">The sequence shown here is derived from an EMBL/GenBank/DDBJ whole genome shotgun (WGS) entry which is preliminary data.</text>
</comment>
<sequence>MNLQNIRTITRYERKFIRRNTVFQGIALLGLITIFLLQHSLQSKEQASYWFMIALPSSVPFVNTYLFTILQSVLIILAVSEWRRREKHADTLVAIQTKNASNTEYIIGKSMGIITTLLILNAISIVSAVGIHIFDSDSPFQLFPYIFYWFTLSFPTLLFLTGLSILTTALVRNGGISMLFLFIFMLVSLYYIPTLQHGLFDFRATCLPNVFSDITGHVALSNYLTQRTCFLLLGIACIIYSIGLEKRLPNNPRVNPHIRVIATGILFASILPGLNYYNHFRTDEVTRNRYRETALKYNDYPPTHITRHELSVRQNADQLFCYSQLLITNTTKNPIPEILLYLNPTLKLTRLSLDNGKEVKFSRENQVITLSHPLLPGDSLSLRINYQGKIDERVCYPDVNTREYWNDQYQNSPLHFGKRYAYVGDDYTLLTPECLWYPATIPPVNLRTPYAVIKDFTRFSLKVITGKNKTVISQGIPEHKQDTILFNNKYNLTGLTLCIGDYEKKSIEVDSVTMELYTFKGHNHLEKLLKNLTREKLEATLRENKENMEGRIRKQYPFTKFTLTETPVSFTTFSRKWSNGSEFIQPEIVLFPEKWITSYTTFSRHFRNQIEESIQNRINMGLPYNKTREELYLDFIIRKLFQPSTIRDSRNIFVPSLGRASKTPEMINNYHDLTSLFFNHSSYFYSKDYPVMDKILYVFETQKQRQLIHFMGNNESLKANRYLSSHSLREALNDDTLHFSTLESILQLKTFEFINHINLQIPPEEIQRFINVYRNKHHFQELSFDSLCMEIADHYNIHLNDFIPLWYNAQSIPSYIVKDIKAQKIESDESELYQLSFKIYNNSETEGIISTTTETGKNKQAYRIPAGTSWEIKETREIERIPNFEINLNLSWNIPNGISYKIHEDASITQDTSRGKFAIDNQQFFPPSDEIIVDNEDNGFRIGVTSRKKKLGTLLSPKKEKTYIFQHMLFIINEAAPTEWTYCAGTQGFHGDIIKSMVFKKAGKGNAPVAWTGELPEEGRYEVFVYLVENQAPAEGHSEQYYTLTTKNGEEKVTLRIEPADEGWVSIGTFDFPAGANTITLSDKTTNPDQIIYADAVKWKYIGQ</sequence>
<dbReference type="Pfam" id="PF25275">
    <property type="entry name" value="Golvesin_C"/>
    <property type="match status" value="1"/>
</dbReference>
<dbReference type="Proteomes" id="UP000646484">
    <property type="component" value="Unassembled WGS sequence"/>
</dbReference>
<keyword evidence="4" id="KW-1185">Reference proteome</keyword>
<reference evidence="3 4" key="1">
    <citation type="submission" date="2020-08" db="EMBL/GenBank/DDBJ databases">
        <title>Genome public.</title>
        <authorList>
            <person name="Liu C."/>
            <person name="Sun Q."/>
        </authorList>
    </citation>
    <scope>NUCLEOTIDE SEQUENCE [LARGE SCALE GENOMIC DNA]</scope>
    <source>
        <strain evidence="3 4">NSJ-56</strain>
    </source>
</reference>
<proteinExistence type="predicted"/>
<keyword evidence="1" id="KW-0812">Transmembrane</keyword>
<feature type="transmembrane region" description="Helical" evidence="1">
    <location>
        <begin position="224"/>
        <end position="244"/>
    </location>
</feature>
<keyword evidence="1" id="KW-0472">Membrane</keyword>
<organism evidence="3 4">
    <name type="scientific">Butyricimonas hominis</name>
    <dbReference type="NCBI Taxonomy" id="2763032"/>
    <lineage>
        <taxon>Bacteria</taxon>
        <taxon>Pseudomonadati</taxon>
        <taxon>Bacteroidota</taxon>
        <taxon>Bacteroidia</taxon>
        <taxon>Bacteroidales</taxon>
        <taxon>Odoribacteraceae</taxon>
        <taxon>Butyricimonas</taxon>
    </lineage>
</organism>
<feature type="transmembrane region" description="Helical" evidence="1">
    <location>
        <begin position="21"/>
        <end position="41"/>
    </location>
</feature>
<dbReference type="EMBL" id="JACOOH010000004">
    <property type="protein sequence ID" value="MBC5621364.1"/>
    <property type="molecule type" value="Genomic_DNA"/>
</dbReference>
<feature type="transmembrane region" description="Helical" evidence="1">
    <location>
        <begin position="173"/>
        <end position="192"/>
    </location>
</feature>
<evidence type="ECO:0000256" key="1">
    <source>
        <dbReference type="SAM" id="Phobius"/>
    </source>
</evidence>
<dbReference type="InterPro" id="IPR033803">
    <property type="entry name" value="CBD-like_Golvesin-Xly"/>
</dbReference>
<evidence type="ECO:0000313" key="3">
    <source>
        <dbReference type="EMBL" id="MBC5621364.1"/>
    </source>
</evidence>
<keyword evidence="1" id="KW-1133">Transmembrane helix</keyword>
<accession>A0ABR7D0K4</accession>
<feature type="transmembrane region" description="Helical" evidence="1">
    <location>
        <begin position="61"/>
        <end position="79"/>
    </location>
</feature>
<protein>
    <recommendedName>
        <fullName evidence="2">Golvesin/Xly CBD-like domain-containing protein</fullName>
    </recommendedName>
</protein>
<dbReference type="Gene3D" id="2.60.120.260">
    <property type="entry name" value="Galactose-binding domain-like"/>
    <property type="match status" value="1"/>
</dbReference>
<feature type="transmembrane region" description="Helical" evidence="1">
    <location>
        <begin position="111"/>
        <end position="134"/>
    </location>
</feature>
<feature type="transmembrane region" description="Helical" evidence="1">
    <location>
        <begin position="146"/>
        <end position="166"/>
    </location>
</feature>
<name>A0ABR7D0K4_9BACT</name>
<gene>
    <name evidence="3" type="ORF">H8S64_09660</name>
</gene>
<evidence type="ECO:0000313" key="4">
    <source>
        <dbReference type="Proteomes" id="UP000646484"/>
    </source>
</evidence>
<dbReference type="RefSeq" id="WP_186975917.1">
    <property type="nucleotide sequence ID" value="NZ_JACOOH010000004.1"/>
</dbReference>
<evidence type="ECO:0000259" key="2">
    <source>
        <dbReference type="Pfam" id="PF25275"/>
    </source>
</evidence>